<dbReference type="Pfam" id="PF07670">
    <property type="entry name" value="Gate"/>
    <property type="match status" value="1"/>
</dbReference>
<reference evidence="3 5" key="1">
    <citation type="submission" date="2015-09" db="EMBL/GenBank/DDBJ databases">
        <authorList>
            <consortium name="Pathogen Informatics"/>
        </authorList>
    </citation>
    <scope>NUCLEOTIDE SEQUENCE [LARGE SCALE GENOMIC DNA]</scope>
    <source>
        <strain evidence="3 5">2789STDY5834841</strain>
    </source>
</reference>
<proteinExistence type="predicted"/>
<evidence type="ECO:0000313" key="4">
    <source>
        <dbReference type="EMBL" id="RYS79946.1"/>
    </source>
</evidence>
<feature type="transmembrane region" description="Helical" evidence="1">
    <location>
        <begin position="264"/>
        <end position="284"/>
    </location>
</feature>
<dbReference type="AlphaFoldDB" id="A0A173YNJ7"/>
<dbReference type="GeneID" id="97328715"/>
<protein>
    <submittedName>
        <fullName evidence="4">Transporter</fullName>
    </submittedName>
    <submittedName>
        <fullName evidence="3">Uncharacterized protein conserved in bacteria</fullName>
    </submittedName>
</protein>
<keyword evidence="1" id="KW-0812">Transmembrane</keyword>
<keyword evidence="1" id="KW-1133">Transmembrane helix</keyword>
<dbReference type="EMBL" id="RCYR01000013">
    <property type="protein sequence ID" value="RYS79946.1"/>
    <property type="molecule type" value="Genomic_DNA"/>
</dbReference>
<keyword evidence="1" id="KW-0472">Membrane</keyword>
<evidence type="ECO:0000259" key="2">
    <source>
        <dbReference type="Pfam" id="PF07670"/>
    </source>
</evidence>
<dbReference type="Proteomes" id="UP000095787">
    <property type="component" value="Unassembled WGS sequence"/>
</dbReference>
<name>A0A173YNJ7_9FIRM</name>
<dbReference type="EMBL" id="CYZO01000004">
    <property type="protein sequence ID" value="CUN65150.1"/>
    <property type="molecule type" value="Genomic_DNA"/>
</dbReference>
<evidence type="ECO:0000313" key="6">
    <source>
        <dbReference type="Proteomes" id="UP000292665"/>
    </source>
</evidence>
<feature type="transmembrane region" description="Helical" evidence="1">
    <location>
        <begin position="12"/>
        <end position="32"/>
    </location>
</feature>
<organism evidence="3 5">
    <name type="scientific">[Ruminococcus] torques</name>
    <dbReference type="NCBI Taxonomy" id="33039"/>
    <lineage>
        <taxon>Bacteria</taxon>
        <taxon>Bacillati</taxon>
        <taxon>Bacillota</taxon>
        <taxon>Clostridia</taxon>
        <taxon>Lachnospirales</taxon>
        <taxon>Lachnospiraceae</taxon>
        <taxon>Mediterraneibacter</taxon>
    </lineage>
</organism>
<feature type="transmembrane region" description="Helical" evidence="1">
    <location>
        <begin position="214"/>
        <end position="231"/>
    </location>
</feature>
<feature type="transmembrane region" description="Helical" evidence="1">
    <location>
        <begin position="44"/>
        <end position="66"/>
    </location>
</feature>
<sequence>MKCSSSKNLLKKIGFLNAGSLTVFLFLAMLVSPDIVFTGAADGLLLWFNTIFPTLFPFMFITAILLKSGGLNIIANVLGKPLGKIFSVSAAGAFSVIAGFLCGYPMGAKVTADLVCTKKIERSEAAYLLSFCNNTSPVFIVNFIIHKILRDRTLLVPTLIILIAVPIFLSFFFRRFYFKHSESYGESLRQTECKNNPFSFRTFDECMMDSFENIVKVGGYIIIFSVFIRLLTKFSTDIPAFFYLLPVLELTNGIIILFERFENIAVSYPLIIALTSFGGLCALAQTKSMIHSSGIPFIPYLIQKIITAVISAAAAYGYVLLFL</sequence>
<feature type="transmembrane region" description="Helical" evidence="1">
    <location>
        <begin position="154"/>
        <end position="173"/>
    </location>
</feature>
<reference evidence="4 6" key="2">
    <citation type="journal article" date="2019" name="Science, e1252229">
        <title>Invertible promoters mediate bacterial phase variation, antibiotic resistance, and host adaptation in the gut.</title>
        <authorList>
            <person name="Jiang X."/>
            <person name="Hall A.B."/>
            <person name="Arthur T.D."/>
            <person name="Plichta D.R."/>
            <person name="Covington C.T."/>
            <person name="Poyet M."/>
            <person name="Crothers J."/>
            <person name="Moses P.L."/>
            <person name="Tolonen A.C."/>
            <person name="Vlamakis H."/>
            <person name="Alm E.J."/>
            <person name="Xavier R.J."/>
        </authorList>
    </citation>
    <scope>NUCLEOTIDE SEQUENCE [LARGE SCALE GENOMIC DNA]</scope>
    <source>
        <strain evidence="6">aa_0143</strain>
        <strain evidence="4">Aa_0143</strain>
    </source>
</reference>
<feature type="transmembrane region" description="Helical" evidence="1">
    <location>
        <begin position="305"/>
        <end position="322"/>
    </location>
</feature>
<dbReference type="InterPro" id="IPR011642">
    <property type="entry name" value="Gate_dom"/>
</dbReference>
<gene>
    <name evidence="4" type="ORF">EAI93_07705</name>
    <name evidence="3" type="ORF">ERS852456_00466</name>
</gene>
<evidence type="ECO:0000256" key="1">
    <source>
        <dbReference type="SAM" id="Phobius"/>
    </source>
</evidence>
<dbReference type="RefSeq" id="WP_009320594.1">
    <property type="nucleotide sequence ID" value="NZ_CATXVX010000006.1"/>
</dbReference>
<evidence type="ECO:0000313" key="3">
    <source>
        <dbReference type="EMBL" id="CUN65150.1"/>
    </source>
</evidence>
<dbReference type="Proteomes" id="UP000292665">
    <property type="component" value="Unassembled WGS sequence"/>
</dbReference>
<feature type="transmembrane region" description="Helical" evidence="1">
    <location>
        <begin position="86"/>
        <end position="106"/>
    </location>
</feature>
<evidence type="ECO:0000313" key="5">
    <source>
        <dbReference type="Proteomes" id="UP000095787"/>
    </source>
</evidence>
<feature type="domain" description="Nucleoside transporter/FeoB GTPase Gate" evidence="2">
    <location>
        <begin position="50"/>
        <end position="136"/>
    </location>
</feature>
<accession>A0A173YNJ7</accession>
<feature type="transmembrane region" description="Helical" evidence="1">
    <location>
        <begin position="238"/>
        <end position="258"/>
    </location>
</feature>